<sequence>MDSSAAVLGLESSCDETAAAVLRADGTILAEAVLSQLREHAPFGGVVPEIAARAHLEHLPGLVRRVMAEAGLGYGDLAGVAATSGPGLIGGLIVGASVGKGIALAHRLPFVAVNHLEAHALTATLPGLVPGGARFPYLLLLISGGHCQCVAVEGVGRYRRLGTTLDDAVGEAFDKAAKLLGLPWPGGPALERLAAQGDAARFPLPRPLLGRAGCDFSFSGLKTAVANVLARLPGPPGEQEKADLAAGFQAAAAAVLADRAGHALAMLPGATALVVAGGVAANAAVRAGLQAVAAKRGLPLVAPPIRLCTDNAVMVAWAGVERLQRGLVDELGHAPRPRWPLEELAG</sequence>
<keyword evidence="10" id="KW-1185">Reference proteome</keyword>
<dbReference type="PANTHER" id="PTHR11735:SF6">
    <property type="entry name" value="TRNA N6-ADENOSINE THREONYLCARBAMOYLTRANSFERASE, MITOCHONDRIAL"/>
    <property type="match status" value="1"/>
</dbReference>
<feature type="domain" description="Gcp-like" evidence="8">
    <location>
        <begin position="27"/>
        <end position="317"/>
    </location>
</feature>
<evidence type="ECO:0000256" key="4">
    <source>
        <dbReference type="ARBA" id="ARBA00023004"/>
    </source>
</evidence>
<dbReference type="PANTHER" id="PTHR11735">
    <property type="entry name" value="TRNA N6-ADENOSINE THREONYLCARBAMOYLTRANSFERASE"/>
    <property type="match status" value="1"/>
</dbReference>
<evidence type="ECO:0000256" key="6">
    <source>
        <dbReference type="ARBA" id="ARBA00048117"/>
    </source>
</evidence>
<dbReference type="RefSeq" id="WP_252951363.1">
    <property type="nucleotide sequence ID" value="NZ_JAFIRR010000007.1"/>
</dbReference>
<dbReference type="SUPFAM" id="SSF53067">
    <property type="entry name" value="Actin-like ATPase domain"/>
    <property type="match status" value="2"/>
</dbReference>
<reference evidence="9 10" key="1">
    <citation type="submission" date="2021-12" db="EMBL/GenBank/DDBJ databases">
        <title>Siccirubricoccus leaddurans sp. nov., a high concentration Zn2+ tolerance bacterium.</title>
        <authorList>
            <person name="Cao Y."/>
        </authorList>
    </citation>
    <scope>NUCLEOTIDE SEQUENCE [LARGE SCALE GENOMIC DNA]</scope>
    <source>
        <strain evidence="9 10">KC 17139</strain>
    </source>
</reference>
<evidence type="ECO:0000256" key="2">
    <source>
        <dbReference type="ARBA" id="ARBA00022694"/>
    </source>
</evidence>
<keyword evidence="7" id="KW-0963">Cytoplasm</keyword>
<feature type="binding site" evidence="7">
    <location>
        <position position="282"/>
    </location>
    <ligand>
        <name>substrate</name>
    </ligand>
</feature>
<protein>
    <recommendedName>
        <fullName evidence="7">tRNA N6-adenosine threonylcarbamoyltransferase</fullName>
        <ecNumber evidence="7">2.3.1.234</ecNumber>
    </recommendedName>
    <alternativeName>
        <fullName evidence="7">N6-L-threonylcarbamoyladenine synthase</fullName>
        <shortName evidence="7">t(6)A synthase</shortName>
    </alternativeName>
    <alternativeName>
        <fullName evidence="7">t(6)A37 threonylcarbamoyladenosine biosynthesis protein TsaD</fullName>
    </alternativeName>
    <alternativeName>
        <fullName evidence="7">tRNA threonylcarbamoyladenosine biosynthesis protein TsaD</fullName>
    </alternativeName>
</protein>
<dbReference type="GO" id="GO:0061711">
    <property type="term" value="F:tRNA N(6)-L-threonylcarbamoyladenine synthase activity"/>
    <property type="evidence" value="ECO:0007669"/>
    <property type="project" value="UniProtKB-EC"/>
</dbReference>
<dbReference type="EC" id="2.3.1.234" evidence="7"/>
<feature type="binding site" evidence="7">
    <location>
        <position position="187"/>
    </location>
    <ligand>
        <name>substrate</name>
    </ligand>
</feature>
<dbReference type="InterPro" id="IPR022450">
    <property type="entry name" value="TsaD"/>
</dbReference>
<dbReference type="NCBIfam" id="TIGR00329">
    <property type="entry name" value="gcp_kae1"/>
    <property type="match status" value="1"/>
</dbReference>
<dbReference type="EMBL" id="JAFIRR010000007">
    <property type="protein sequence ID" value="MCO6414773.1"/>
    <property type="molecule type" value="Genomic_DNA"/>
</dbReference>
<comment type="catalytic activity">
    <reaction evidence="6 7">
        <text>L-threonylcarbamoyladenylate + adenosine(37) in tRNA = N(6)-L-threonylcarbamoyladenosine(37) in tRNA + AMP + H(+)</text>
        <dbReference type="Rhea" id="RHEA:37059"/>
        <dbReference type="Rhea" id="RHEA-COMP:10162"/>
        <dbReference type="Rhea" id="RHEA-COMP:10163"/>
        <dbReference type="ChEBI" id="CHEBI:15378"/>
        <dbReference type="ChEBI" id="CHEBI:73682"/>
        <dbReference type="ChEBI" id="CHEBI:74411"/>
        <dbReference type="ChEBI" id="CHEBI:74418"/>
        <dbReference type="ChEBI" id="CHEBI:456215"/>
        <dbReference type="EC" id="2.3.1.234"/>
    </reaction>
</comment>
<evidence type="ECO:0000256" key="3">
    <source>
        <dbReference type="ARBA" id="ARBA00022723"/>
    </source>
</evidence>
<gene>
    <name evidence="7 9" type="primary">tsaD</name>
    <name evidence="9" type="ORF">JYK14_01075</name>
</gene>
<comment type="cofactor">
    <cofactor evidence="7">
        <name>Fe(2+)</name>
        <dbReference type="ChEBI" id="CHEBI:29033"/>
    </cofactor>
    <text evidence="7">Binds 1 Fe(2+) ion per subunit.</text>
</comment>
<feature type="binding site" evidence="7">
    <location>
        <position position="310"/>
    </location>
    <ligand>
        <name>Fe cation</name>
        <dbReference type="ChEBI" id="CHEBI:24875"/>
    </ligand>
</feature>
<comment type="subcellular location">
    <subcellularLocation>
        <location evidence="7">Cytoplasm</location>
    </subcellularLocation>
</comment>
<dbReference type="Proteomes" id="UP001523392">
    <property type="component" value="Unassembled WGS sequence"/>
</dbReference>
<evidence type="ECO:0000313" key="9">
    <source>
        <dbReference type="EMBL" id="MCO6414773.1"/>
    </source>
</evidence>
<proteinExistence type="inferred from homology"/>
<keyword evidence="4 7" id="KW-0408">Iron</keyword>
<evidence type="ECO:0000256" key="7">
    <source>
        <dbReference type="HAMAP-Rule" id="MF_01445"/>
    </source>
</evidence>
<keyword evidence="1 7" id="KW-0808">Transferase</keyword>
<keyword evidence="2 7" id="KW-0819">tRNA processing</keyword>
<comment type="caution">
    <text evidence="9">The sequence shown here is derived from an EMBL/GenBank/DDBJ whole genome shotgun (WGS) entry which is preliminary data.</text>
</comment>
<evidence type="ECO:0000259" key="8">
    <source>
        <dbReference type="Pfam" id="PF00814"/>
    </source>
</evidence>
<dbReference type="InterPro" id="IPR043129">
    <property type="entry name" value="ATPase_NBD"/>
</dbReference>
<feature type="binding site" evidence="7">
    <location>
        <begin position="141"/>
        <end position="145"/>
    </location>
    <ligand>
        <name>substrate</name>
    </ligand>
</feature>
<dbReference type="PROSITE" id="PS01016">
    <property type="entry name" value="GLYCOPROTEASE"/>
    <property type="match status" value="1"/>
</dbReference>
<feature type="binding site" evidence="7">
    <location>
        <position position="115"/>
    </location>
    <ligand>
        <name>Fe cation</name>
        <dbReference type="ChEBI" id="CHEBI:24875"/>
    </ligand>
</feature>
<accession>A0ABT1CYM3</accession>
<keyword evidence="3 7" id="KW-0479">Metal-binding</keyword>
<dbReference type="PRINTS" id="PR00789">
    <property type="entry name" value="OSIALOPTASE"/>
</dbReference>
<evidence type="ECO:0000313" key="10">
    <source>
        <dbReference type="Proteomes" id="UP001523392"/>
    </source>
</evidence>
<dbReference type="Gene3D" id="3.30.420.40">
    <property type="match status" value="2"/>
</dbReference>
<evidence type="ECO:0000256" key="1">
    <source>
        <dbReference type="ARBA" id="ARBA00022679"/>
    </source>
</evidence>
<comment type="function">
    <text evidence="7">Required for the formation of a threonylcarbamoyl group on adenosine at position 37 (t(6)A37) in tRNAs that read codons beginning with adenine. Is involved in the transfer of the threonylcarbamoyl moiety of threonylcarbamoyl-AMP (TC-AMP) to the N6 group of A37, together with TsaE and TsaB. TsaD likely plays a direct catalytic role in this reaction.</text>
</comment>
<dbReference type="NCBIfam" id="TIGR03723">
    <property type="entry name" value="T6A_TsaD_YgjD"/>
    <property type="match status" value="1"/>
</dbReference>
<keyword evidence="5 7" id="KW-0012">Acyltransferase</keyword>
<dbReference type="InterPro" id="IPR017860">
    <property type="entry name" value="Peptidase_M22_CS"/>
</dbReference>
<dbReference type="InterPro" id="IPR000905">
    <property type="entry name" value="Gcp-like_dom"/>
</dbReference>
<evidence type="ECO:0000256" key="5">
    <source>
        <dbReference type="ARBA" id="ARBA00023315"/>
    </source>
</evidence>
<dbReference type="InterPro" id="IPR017861">
    <property type="entry name" value="KAE1/TsaD"/>
</dbReference>
<name>A0ABT1CYM3_9PROT</name>
<feature type="binding site" evidence="7">
    <location>
        <position position="174"/>
    </location>
    <ligand>
        <name>substrate</name>
    </ligand>
</feature>
<comment type="similarity">
    <text evidence="7">Belongs to the KAE1 / TsaD family.</text>
</comment>
<feature type="binding site" evidence="7">
    <location>
        <position position="119"/>
    </location>
    <ligand>
        <name>Fe cation</name>
        <dbReference type="ChEBI" id="CHEBI:24875"/>
    </ligand>
</feature>
<feature type="binding site" evidence="7">
    <location>
        <position position="191"/>
    </location>
    <ligand>
        <name>substrate</name>
    </ligand>
</feature>
<dbReference type="HAMAP" id="MF_01445">
    <property type="entry name" value="TsaD"/>
    <property type="match status" value="1"/>
</dbReference>
<organism evidence="9 10">
    <name type="scientific">Siccirubricoccus soli</name>
    <dbReference type="NCBI Taxonomy" id="2899147"/>
    <lineage>
        <taxon>Bacteria</taxon>
        <taxon>Pseudomonadati</taxon>
        <taxon>Pseudomonadota</taxon>
        <taxon>Alphaproteobacteria</taxon>
        <taxon>Acetobacterales</taxon>
        <taxon>Roseomonadaceae</taxon>
        <taxon>Siccirubricoccus</taxon>
    </lineage>
</organism>
<dbReference type="Pfam" id="PF00814">
    <property type="entry name" value="TsaD"/>
    <property type="match status" value="1"/>
</dbReference>